<dbReference type="RefSeq" id="XP_062740852.1">
    <property type="nucleotide sequence ID" value="XM_062892326.1"/>
</dbReference>
<name>A0ABR0G885_9PEZI</name>
<gene>
    <name evidence="1" type="ORF">QC762_606390</name>
</gene>
<accession>A0ABR0G885</accession>
<evidence type="ECO:0000313" key="1">
    <source>
        <dbReference type="EMBL" id="KAK4651877.1"/>
    </source>
</evidence>
<keyword evidence="2" id="KW-1185">Reference proteome</keyword>
<protein>
    <submittedName>
        <fullName evidence="1">Uncharacterized protein</fullName>
    </submittedName>
</protein>
<sequence length="367" mass="42882">MAEKNKIHPQGESLFFRRLTQEMRDHIWTQLFCSMRFTFGLWEGPDSRDCKRIKPTPSGLAMLRTSRRAQLEIGDSWLRHVLFCFQDTKSMMDRLSVLPLDTLSKLWHLRVSDNALLELGDPDDGRYYLLTSYFKLLPGLQLDQLTVLGARFFPLSYDTLDDLIKDGNGWKTLRYISHRSKMLGFASGYGPYGPGLGGNPQYCRKSQPKHWQGVLEDRDGVASGPSATIYRAKEPAQYGSILDPNKRVIFEQKPHCGQDLQPNEFHEDPELMSGDEKKKELMVVVKRGTGVKYEERDSPLIEWDLRRDFPNMTWEEIFDHYLQEPGYPPYAEEEERKKKAFILPIQEDFYKDVDEYVWSGYHLDERY</sequence>
<evidence type="ECO:0000313" key="2">
    <source>
        <dbReference type="Proteomes" id="UP001323405"/>
    </source>
</evidence>
<proteinExistence type="predicted"/>
<dbReference type="EMBL" id="JAFFHA010000008">
    <property type="protein sequence ID" value="KAK4651877.1"/>
    <property type="molecule type" value="Genomic_DNA"/>
</dbReference>
<dbReference type="Proteomes" id="UP001323405">
    <property type="component" value="Unassembled WGS sequence"/>
</dbReference>
<organism evidence="1 2">
    <name type="scientific">Podospora pseudocomata</name>
    <dbReference type="NCBI Taxonomy" id="2093779"/>
    <lineage>
        <taxon>Eukaryota</taxon>
        <taxon>Fungi</taxon>
        <taxon>Dikarya</taxon>
        <taxon>Ascomycota</taxon>
        <taxon>Pezizomycotina</taxon>
        <taxon>Sordariomycetes</taxon>
        <taxon>Sordariomycetidae</taxon>
        <taxon>Sordariales</taxon>
        <taxon>Podosporaceae</taxon>
        <taxon>Podospora</taxon>
    </lineage>
</organism>
<dbReference type="GeneID" id="87912233"/>
<reference evidence="1 2" key="1">
    <citation type="journal article" date="2023" name="bioRxiv">
        <title>High-quality genome assemblies of four members of thePodospora anserinaspecies complex.</title>
        <authorList>
            <person name="Ament-Velasquez S.L."/>
            <person name="Vogan A.A."/>
            <person name="Wallerman O."/>
            <person name="Hartmann F."/>
            <person name="Gautier V."/>
            <person name="Silar P."/>
            <person name="Giraud T."/>
            <person name="Johannesson H."/>
        </authorList>
    </citation>
    <scope>NUCLEOTIDE SEQUENCE [LARGE SCALE GENOMIC DNA]</scope>
    <source>
        <strain evidence="1 2">CBS 415.72m</strain>
    </source>
</reference>
<comment type="caution">
    <text evidence="1">The sequence shown here is derived from an EMBL/GenBank/DDBJ whole genome shotgun (WGS) entry which is preliminary data.</text>
</comment>